<protein>
    <submittedName>
        <fullName evidence="2">DUF1534 domain-containing protein</fullName>
    </submittedName>
</protein>
<evidence type="ECO:0000256" key="1">
    <source>
        <dbReference type="SAM" id="MobiDB-lite"/>
    </source>
</evidence>
<sequence>MRLSFRTLQRGNSVRDAPRHRSFSYPPRLCSTHSPGDAL</sequence>
<reference evidence="2 3" key="1">
    <citation type="journal article" date="2011" name="PLoS Pathog.">
        <title>Dynamic evolution of pathogenicity revealed by sequencing and comparative genomics of 19 Pseudomonas syringae isolates.</title>
        <authorList>
            <person name="Baltrus D.A."/>
            <person name="Nishimura M.T."/>
            <person name="Romanchuk A."/>
            <person name="Chang J.H."/>
            <person name="Mukhtar M.S."/>
            <person name="Cherkis K."/>
            <person name="Roach J."/>
            <person name="Grant S.R."/>
            <person name="Jones C.D."/>
            <person name="Dangl J.L."/>
        </authorList>
    </citation>
    <scope>NUCLEOTIDE SEQUENCE [LARGE SCALE GENOMIC DNA]</scope>
    <source>
        <strain evidence="2 3">M301315</strain>
    </source>
</reference>
<feature type="region of interest" description="Disordered" evidence="1">
    <location>
        <begin position="1"/>
        <end position="39"/>
    </location>
</feature>
<proteinExistence type="predicted"/>
<name>A0AAD0PTN0_PSEAV</name>
<dbReference type="AntiFam" id="ANF00261">
    <property type="entry name" value="Protein of unknown function (DUF1534)"/>
</dbReference>
<organism evidence="2 3">
    <name type="scientific">Pseudomonas amygdali pv. lachrymans str. M301315</name>
    <dbReference type="NCBI Taxonomy" id="629260"/>
    <lineage>
        <taxon>Bacteria</taxon>
        <taxon>Pseudomonadati</taxon>
        <taxon>Pseudomonadota</taxon>
        <taxon>Gammaproteobacteria</taxon>
        <taxon>Pseudomonadales</taxon>
        <taxon>Pseudomonadaceae</taxon>
        <taxon>Pseudomonas</taxon>
        <taxon>Pseudomonas amygdali</taxon>
    </lineage>
</organism>
<dbReference type="AlphaFoldDB" id="A0AAD0PTN0"/>
<accession>A0AAD0PTN0</accession>
<feature type="compositionally biased region" description="Polar residues" evidence="1">
    <location>
        <begin position="1"/>
        <end position="12"/>
    </location>
</feature>
<gene>
    <name evidence="2" type="ORF">PLA107_020185</name>
</gene>
<evidence type="ECO:0000313" key="2">
    <source>
        <dbReference type="EMBL" id="AXH57356.1"/>
    </source>
</evidence>
<evidence type="ECO:0000313" key="3">
    <source>
        <dbReference type="Proteomes" id="UP000006426"/>
    </source>
</evidence>
<dbReference type="Proteomes" id="UP000006426">
    <property type="component" value="Chromosome"/>
</dbReference>
<dbReference type="EMBL" id="CP031225">
    <property type="protein sequence ID" value="AXH57356.1"/>
    <property type="molecule type" value="Genomic_DNA"/>
</dbReference>